<evidence type="ECO:0000256" key="1">
    <source>
        <dbReference type="ARBA" id="ARBA00023015"/>
    </source>
</evidence>
<dbReference type="SUPFAM" id="SSF46689">
    <property type="entry name" value="Homeodomain-like"/>
    <property type="match status" value="2"/>
</dbReference>
<keyword evidence="3" id="KW-0804">Transcription</keyword>
<dbReference type="PANTHER" id="PTHR30055:SF234">
    <property type="entry name" value="HTH-TYPE TRANSCRIPTIONAL REGULATOR BETI"/>
    <property type="match status" value="1"/>
</dbReference>
<dbReference type="Proteomes" id="UP000024329">
    <property type="component" value="Unassembled WGS sequence"/>
</dbReference>
<dbReference type="AlphaFoldDB" id="A0A031JGK2"/>
<keyword evidence="2 4" id="KW-0238">DNA-binding</keyword>
<sequence>MSDDNASPNEPSSAAIADQLVMHTIAMIAHQGLDKLSLRTIAARSGCSTAYIFQKFGNRDGLVLAALDRAIAIERASHADLLEQLSPLPVGQTALGDLLCYYVETRAAADVPRFMLSWVANSVPAHIAGLLGIWHTMRRDFWEAVSLRCGLQPDMPAILAAYALMEESYAVALQGSLRYDLLLKETIRALLGLNRSADASEEVSIADTLNVVPPPLGPGTPDANGSIRDRLLFHAREEILQNGIGAVNQRSAARNAGASNSAIAYYFGSMDAFVDEAIWRAMLSDIPPELDPNRTIEGRRLSVQQWLTALSRHLQGANDGEPAGFYCTYARLTVQTCLLAHSRPSLKPLVVFLRELDGWGTYRTSRNLEATFKPIGRDQASAFAIWIKGSAVINAVADSGNPITVGALRSGAAWIFETEQQ</sequence>
<dbReference type="InterPro" id="IPR009057">
    <property type="entry name" value="Homeodomain-like_sf"/>
</dbReference>
<dbReference type="Gene3D" id="1.10.357.10">
    <property type="entry name" value="Tetracycline Repressor, domain 2"/>
    <property type="match status" value="2"/>
</dbReference>
<dbReference type="eggNOG" id="ENOG5032H4Q">
    <property type="taxonomic scope" value="Bacteria"/>
</dbReference>
<dbReference type="Pfam" id="PF00440">
    <property type="entry name" value="TetR_N"/>
    <property type="match status" value="1"/>
</dbReference>
<dbReference type="GO" id="GO:0000976">
    <property type="term" value="F:transcription cis-regulatory region binding"/>
    <property type="evidence" value="ECO:0007669"/>
    <property type="project" value="TreeGrafter"/>
</dbReference>
<dbReference type="PATRIC" id="fig|158500.4.peg.5037"/>
<reference evidence="6 7" key="1">
    <citation type="submission" date="2014-03" db="EMBL/GenBank/DDBJ databases">
        <title>Whole genome sequence of Novosphingobium resinovorum KF1.</title>
        <authorList>
            <person name="Gan H.M."/>
            <person name="Gan H.Y."/>
            <person name="Chew T.H."/>
            <person name="Savka M.A."/>
        </authorList>
    </citation>
    <scope>NUCLEOTIDE SEQUENCE [LARGE SCALE GENOMIC DNA]</scope>
    <source>
        <strain evidence="6 7">KF1</strain>
    </source>
</reference>
<dbReference type="GO" id="GO:0003700">
    <property type="term" value="F:DNA-binding transcription factor activity"/>
    <property type="evidence" value="ECO:0007669"/>
    <property type="project" value="TreeGrafter"/>
</dbReference>
<gene>
    <name evidence="6" type="ORF">BV97_04958</name>
</gene>
<evidence type="ECO:0000256" key="4">
    <source>
        <dbReference type="PROSITE-ProRule" id="PRU00335"/>
    </source>
</evidence>
<dbReference type="EMBL" id="JFYZ01000047">
    <property type="protein sequence ID" value="EZP73204.1"/>
    <property type="molecule type" value="Genomic_DNA"/>
</dbReference>
<feature type="domain" description="HTH tetR-type" evidence="5">
    <location>
        <begin position="14"/>
        <end position="74"/>
    </location>
</feature>
<organism evidence="6 7">
    <name type="scientific">Novosphingobium resinovorum</name>
    <dbReference type="NCBI Taxonomy" id="158500"/>
    <lineage>
        <taxon>Bacteria</taxon>
        <taxon>Pseudomonadati</taxon>
        <taxon>Pseudomonadota</taxon>
        <taxon>Alphaproteobacteria</taxon>
        <taxon>Sphingomonadales</taxon>
        <taxon>Sphingomonadaceae</taxon>
        <taxon>Novosphingobium</taxon>
    </lineage>
</organism>
<dbReference type="PROSITE" id="PS50977">
    <property type="entry name" value="HTH_TETR_2"/>
    <property type="match status" value="1"/>
</dbReference>
<feature type="DNA-binding region" description="H-T-H motif" evidence="4">
    <location>
        <begin position="37"/>
        <end position="56"/>
    </location>
</feature>
<name>A0A031JGK2_9SPHN</name>
<evidence type="ECO:0000256" key="2">
    <source>
        <dbReference type="ARBA" id="ARBA00023125"/>
    </source>
</evidence>
<evidence type="ECO:0000313" key="7">
    <source>
        <dbReference type="Proteomes" id="UP000024329"/>
    </source>
</evidence>
<evidence type="ECO:0000313" key="6">
    <source>
        <dbReference type="EMBL" id="EZP73204.1"/>
    </source>
</evidence>
<evidence type="ECO:0000256" key="3">
    <source>
        <dbReference type="ARBA" id="ARBA00023163"/>
    </source>
</evidence>
<dbReference type="RefSeq" id="WP_036529682.1">
    <property type="nucleotide sequence ID" value="NZ_CP128491.1"/>
</dbReference>
<dbReference type="InterPro" id="IPR001647">
    <property type="entry name" value="HTH_TetR"/>
</dbReference>
<dbReference type="InterPro" id="IPR050109">
    <property type="entry name" value="HTH-type_TetR-like_transc_reg"/>
</dbReference>
<keyword evidence="1" id="KW-0805">Transcription regulation</keyword>
<accession>A0A031JGK2</accession>
<protein>
    <submittedName>
        <fullName evidence="6">Bacterial regulatory s, tetR family protein</fullName>
    </submittedName>
</protein>
<proteinExistence type="predicted"/>
<dbReference type="PANTHER" id="PTHR30055">
    <property type="entry name" value="HTH-TYPE TRANSCRIPTIONAL REGULATOR RUTR"/>
    <property type="match status" value="1"/>
</dbReference>
<comment type="caution">
    <text evidence="6">The sequence shown here is derived from an EMBL/GenBank/DDBJ whole genome shotgun (WGS) entry which is preliminary data.</text>
</comment>
<evidence type="ECO:0000259" key="5">
    <source>
        <dbReference type="PROSITE" id="PS50977"/>
    </source>
</evidence>